<feature type="transmembrane region" description="Helical" evidence="7">
    <location>
        <begin position="403"/>
        <end position="422"/>
    </location>
</feature>
<dbReference type="InterPro" id="IPR050189">
    <property type="entry name" value="MFS_Efflux_Transporters"/>
</dbReference>
<evidence type="ECO:0000256" key="4">
    <source>
        <dbReference type="ARBA" id="ARBA00022989"/>
    </source>
</evidence>
<evidence type="ECO:0000256" key="3">
    <source>
        <dbReference type="ARBA" id="ARBA00022692"/>
    </source>
</evidence>
<sequence length="431" mass="43706">MSHRTPRAEPPSAGPPPGSASRSDAGRDAPAHLAVGEPARLPYHALIWLAVATFSTGIDGYVLAGLLPDIARDLSVSEAVAGQLVTAFALTAALAGPLLGALTSGREQRATIMAALAAFIAGNVVSALAPTYAVALGGRIIAALGACILGAAVTGYVVHLVPERSRGRALSFVLGGWMTATALGVPVGLLLGQSSWRVPLLMVAAVGTLALIGIAARLPALRYPPTRLRERLQPLLRPRLVAGLLVSTGVLCASYTCFTYAVLILGPVHPQAGAIILIMLGYGLASMLGNAVSGRLVDRFDPVRVLTAILLVLLADAVLAGTAFSVLGARAMAAATLAWFLLAGIGNGAHAVPQQARLAAMAPASASVVMALNASAIPLGVALGGGAGGLGLALGMEAVQLPWIAATLLTATLALHLVVARWSRRPHRLPG</sequence>
<dbReference type="PROSITE" id="PS50850">
    <property type="entry name" value="MFS"/>
    <property type="match status" value="1"/>
</dbReference>
<evidence type="ECO:0000256" key="7">
    <source>
        <dbReference type="SAM" id="Phobius"/>
    </source>
</evidence>
<dbReference type="Proteomes" id="UP000023067">
    <property type="component" value="Unassembled WGS sequence"/>
</dbReference>
<name>Z9JWB3_9MICO</name>
<dbReference type="OrthoDB" id="2810795at2"/>
<feature type="transmembrane region" description="Helical" evidence="7">
    <location>
        <begin position="79"/>
        <end position="100"/>
    </location>
</feature>
<comment type="subcellular location">
    <subcellularLocation>
        <location evidence="1">Cell membrane</location>
        <topology evidence="1">Multi-pass membrane protein</topology>
    </subcellularLocation>
</comment>
<dbReference type="STRING" id="396014.BF93_14585"/>
<evidence type="ECO:0000256" key="6">
    <source>
        <dbReference type="SAM" id="MobiDB-lite"/>
    </source>
</evidence>
<gene>
    <name evidence="9" type="ORF">BF93_14585</name>
</gene>
<dbReference type="InterPro" id="IPR036259">
    <property type="entry name" value="MFS_trans_sf"/>
</dbReference>
<dbReference type="GO" id="GO:0022857">
    <property type="term" value="F:transmembrane transporter activity"/>
    <property type="evidence" value="ECO:0007669"/>
    <property type="project" value="InterPro"/>
</dbReference>
<dbReference type="eggNOG" id="COG2814">
    <property type="taxonomic scope" value="Bacteria"/>
</dbReference>
<evidence type="ECO:0000256" key="1">
    <source>
        <dbReference type="ARBA" id="ARBA00004651"/>
    </source>
</evidence>
<dbReference type="RefSeq" id="WP_084148317.1">
    <property type="nucleotide sequence ID" value="NZ_KK069990.1"/>
</dbReference>
<dbReference type="GO" id="GO:0005886">
    <property type="term" value="C:plasma membrane"/>
    <property type="evidence" value="ECO:0007669"/>
    <property type="project" value="UniProtKB-SubCell"/>
</dbReference>
<keyword evidence="10" id="KW-1185">Reference proteome</keyword>
<feature type="domain" description="Major facilitator superfamily (MFS) profile" evidence="8">
    <location>
        <begin position="45"/>
        <end position="424"/>
    </location>
</feature>
<evidence type="ECO:0000256" key="5">
    <source>
        <dbReference type="ARBA" id="ARBA00023136"/>
    </source>
</evidence>
<protein>
    <submittedName>
        <fullName evidence="9">MFS transporter</fullName>
    </submittedName>
</protein>
<dbReference type="InterPro" id="IPR011701">
    <property type="entry name" value="MFS"/>
</dbReference>
<feature type="transmembrane region" description="Helical" evidence="7">
    <location>
        <begin position="140"/>
        <end position="158"/>
    </location>
</feature>
<evidence type="ECO:0000259" key="8">
    <source>
        <dbReference type="PROSITE" id="PS50850"/>
    </source>
</evidence>
<evidence type="ECO:0000313" key="9">
    <source>
        <dbReference type="EMBL" id="EWS82042.1"/>
    </source>
</evidence>
<feature type="transmembrane region" description="Helical" evidence="7">
    <location>
        <begin position="46"/>
        <end position="67"/>
    </location>
</feature>
<feature type="transmembrane region" description="Helical" evidence="7">
    <location>
        <begin position="272"/>
        <end position="293"/>
    </location>
</feature>
<dbReference type="PANTHER" id="PTHR43124">
    <property type="entry name" value="PURINE EFFLUX PUMP PBUE"/>
    <property type="match status" value="1"/>
</dbReference>
<comment type="caution">
    <text evidence="9">The sequence shown here is derived from an EMBL/GenBank/DDBJ whole genome shotgun (WGS) entry which is preliminary data.</text>
</comment>
<feature type="transmembrane region" description="Helical" evidence="7">
    <location>
        <begin position="364"/>
        <end position="383"/>
    </location>
</feature>
<accession>Z9JWB3</accession>
<feature type="transmembrane region" description="Helical" evidence="7">
    <location>
        <begin position="198"/>
        <end position="219"/>
    </location>
</feature>
<dbReference type="Gene3D" id="1.20.1250.20">
    <property type="entry name" value="MFS general substrate transporter like domains"/>
    <property type="match status" value="1"/>
</dbReference>
<keyword evidence="3 7" id="KW-0812">Transmembrane</keyword>
<feature type="transmembrane region" description="Helical" evidence="7">
    <location>
        <begin position="240"/>
        <end position="266"/>
    </location>
</feature>
<feature type="transmembrane region" description="Helical" evidence="7">
    <location>
        <begin position="170"/>
        <end position="192"/>
    </location>
</feature>
<dbReference type="AlphaFoldDB" id="Z9JWB3"/>
<feature type="transmembrane region" description="Helical" evidence="7">
    <location>
        <begin position="305"/>
        <end position="327"/>
    </location>
</feature>
<evidence type="ECO:0000313" key="10">
    <source>
        <dbReference type="Proteomes" id="UP000023067"/>
    </source>
</evidence>
<dbReference type="CDD" id="cd17324">
    <property type="entry name" value="MFS_NepI_like"/>
    <property type="match status" value="1"/>
</dbReference>
<feature type="transmembrane region" description="Helical" evidence="7">
    <location>
        <begin position="112"/>
        <end position="134"/>
    </location>
</feature>
<dbReference type="HOGENOM" id="CLU_001265_61_2_11"/>
<organism evidence="9 10">
    <name type="scientific">Brachybacterium phenoliresistens</name>
    <dbReference type="NCBI Taxonomy" id="396014"/>
    <lineage>
        <taxon>Bacteria</taxon>
        <taxon>Bacillati</taxon>
        <taxon>Actinomycetota</taxon>
        <taxon>Actinomycetes</taxon>
        <taxon>Micrococcales</taxon>
        <taxon>Dermabacteraceae</taxon>
        <taxon>Brachybacterium</taxon>
    </lineage>
</organism>
<dbReference type="PANTHER" id="PTHR43124:SF10">
    <property type="entry name" value="PURINE EFFLUX PUMP PBUE"/>
    <property type="match status" value="1"/>
</dbReference>
<reference evidence="9 10" key="1">
    <citation type="submission" date="2014-02" db="EMBL/GenBank/DDBJ databases">
        <title>Genome sequence of Brachybacterium phenoliresistens strain W13A50.</title>
        <authorList>
            <person name="Wang X."/>
        </authorList>
    </citation>
    <scope>NUCLEOTIDE SEQUENCE [LARGE SCALE GENOMIC DNA]</scope>
    <source>
        <strain evidence="9 10">W13A50</strain>
    </source>
</reference>
<feature type="transmembrane region" description="Helical" evidence="7">
    <location>
        <begin position="333"/>
        <end position="352"/>
    </location>
</feature>
<keyword evidence="4 7" id="KW-1133">Transmembrane helix</keyword>
<dbReference type="SUPFAM" id="SSF103473">
    <property type="entry name" value="MFS general substrate transporter"/>
    <property type="match status" value="1"/>
</dbReference>
<keyword evidence="2" id="KW-1003">Cell membrane</keyword>
<keyword evidence="5 7" id="KW-0472">Membrane</keyword>
<dbReference type="Pfam" id="PF07690">
    <property type="entry name" value="MFS_1"/>
    <property type="match status" value="1"/>
</dbReference>
<dbReference type="EMBL" id="JDYK01000004">
    <property type="protein sequence ID" value="EWS82042.1"/>
    <property type="molecule type" value="Genomic_DNA"/>
</dbReference>
<feature type="region of interest" description="Disordered" evidence="6">
    <location>
        <begin position="1"/>
        <end position="29"/>
    </location>
</feature>
<proteinExistence type="predicted"/>
<feature type="compositionally biased region" description="Pro residues" evidence="6">
    <location>
        <begin position="8"/>
        <end position="18"/>
    </location>
</feature>
<dbReference type="InterPro" id="IPR020846">
    <property type="entry name" value="MFS_dom"/>
</dbReference>
<evidence type="ECO:0000256" key="2">
    <source>
        <dbReference type="ARBA" id="ARBA00022475"/>
    </source>
</evidence>
<dbReference type="PATRIC" id="fig|396014.3.peg.1267"/>